<evidence type="ECO:0000256" key="2">
    <source>
        <dbReference type="SAM" id="Phobius"/>
    </source>
</evidence>
<dbReference type="InterPro" id="IPR050360">
    <property type="entry name" value="MFS_Sugar_Transporters"/>
</dbReference>
<evidence type="ECO:0000256" key="1">
    <source>
        <dbReference type="ARBA" id="ARBA00004141"/>
    </source>
</evidence>
<keyword evidence="2" id="KW-0472">Membrane</keyword>
<evidence type="ECO:0000313" key="4">
    <source>
        <dbReference type="Proteomes" id="UP000562682"/>
    </source>
</evidence>
<reference evidence="3 4" key="1">
    <citation type="submission" date="2020-05" db="EMBL/GenBank/DDBJ databases">
        <title>Identification and distribution of gene clusters putatively required for synthesis of sphingolipid metabolism inhibitors in phylogenetically diverse species of the filamentous fungus Fusarium.</title>
        <authorList>
            <person name="Kim H.-S."/>
            <person name="Busman M."/>
            <person name="Brown D.W."/>
            <person name="Divon H."/>
            <person name="Uhlig S."/>
            <person name="Proctor R.H."/>
        </authorList>
    </citation>
    <scope>NUCLEOTIDE SEQUENCE [LARGE SCALE GENOMIC DNA]</scope>
    <source>
        <strain evidence="3 4">NRRL 25311</strain>
    </source>
</reference>
<feature type="transmembrane region" description="Helical" evidence="2">
    <location>
        <begin position="102"/>
        <end position="126"/>
    </location>
</feature>
<dbReference type="SUPFAM" id="SSF103473">
    <property type="entry name" value="MFS general substrate transporter"/>
    <property type="match status" value="1"/>
</dbReference>
<gene>
    <name evidence="3" type="ORF">FDENT_8898</name>
</gene>
<dbReference type="PANTHER" id="PTHR48022:SF2">
    <property type="entry name" value="PLASTIDIC GLUCOSE TRANSPORTER 4"/>
    <property type="match status" value="1"/>
</dbReference>
<dbReference type="AlphaFoldDB" id="A0A8H5TUC4"/>
<feature type="transmembrane region" description="Helical" evidence="2">
    <location>
        <begin position="66"/>
        <end position="90"/>
    </location>
</feature>
<comment type="subcellular location">
    <subcellularLocation>
        <location evidence="1">Membrane</location>
        <topology evidence="1">Multi-pass membrane protein</topology>
    </subcellularLocation>
</comment>
<organism evidence="3 4">
    <name type="scientific">Fusarium denticulatum</name>
    <dbReference type="NCBI Taxonomy" id="48507"/>
    <lineage>
        <taxon>Eukaryota</taxon>
        <taxon>Fungi</taxon>
        <taxon>Dikarya</taxon>
        <taxon>Ascomycota</taxon>
        <taxon>Pezizomycotina</taxon>
        <taxon>Sordariomycetes</taxon>
        <taxon>Hypocreomycetidae</taxon>
        <taxon>Hypocreales</taxon>
        <taxon>Nectriaceae</taxon>
        <taxon>Fusarium</taxon>
        <taxon>Fusarium fujikuroi species complex</taxon>
    </lineage>
</organism>
<keyword evidence="2" id="KW-1133">Transmembrane helix</keyword>
<keyword evidence="4" id="KW-1185">Reference proteome</keyword>
<dbReference type="GO" id="GO:0016020">
    <property type="term" value="C:membrane"/>
    <property type="evidence" value="ECO:0007669"/>
    <property type="project" value="UniProtKB-SubCell"/>
</dbReference>
<evidence type="ECO:0000313" key="3">
    <source>
        <dbReference type="EMBL" id="KAF5678519.1"/>
    </source>
</evidence>
<sequence length="141" mass="16114">MRLCLPESPSWLSANGRSEEVKALLVKCHAKGNEDDKLAKLEFIQMRTSKQSLFNENHNTTAGKPVVAMLSLFYFFYNLAFNPLLCSYYVEILQYPILAKSFSLLMFFGNVLAWKLYIVYVAWLAAELAVSYHGVKDESQD</sequence>
<dbReference type="EMBL" id="JAAOAK010000267">
    <property type="protein sequence ID" value="KAF5678519.1"/>
    <property type="molecule type" value="Genomic_DNA"/>
</dbReference>
<comment type="caution">
    <text evidence="3">The sequence shown here is derived from an EMBL/GenBank/DDBJ whole genome shotgun (WGS) entry which is preliminary data.</text>
</comment>
<dbReference type="Proteomes" id="UP000562682">
    <property type="component" value="Unassembled WGS sequence"/>
</dbReference>
<accession>A0A8H5TUC4</accession>
<dbReference type="GO" id="GO:0005351">
    <property type="term" value="F:carbohydrate:proton symporter activity"/>
    <property type="evidence" value="ECO:0007669"/>
    <property type="project" value="TreeGrafter"/>
</dbReference>
<keyword evidence="2" id="KW-0812">Transmembrane</keyword>
<proteinExistence type="predicted"/>
<name>A0A8H5TUC4_9HYPO</name>
<dbReference type="InterPro" id="IPR036259">
    <property type="entry name" value="MFS_trans_sf"/>
</dbReference>
<protein>
    <submittedName>
        <fullName evidence="3">Hexose transporter</fullName>
    </submittedName>
</protein>
<dbReference type="PANTHER" id="PTHR48022">
    <property type="entry name" value="PLASTIDIC GLUCOSE TRANSPORTER 4"/>
    <property type="match status" value="1"/>
</dbReference>